<reference evidence="1" key="1">
    <citation type="journal article" date="2021" name="Proc. Natl. Acad. Sci. U.S.A.">
        <title>A Catalog of Tens of Thousands of Viruses from Human Metagenomes Reveals Hidden Associations with Chronic Diseases.</title>
        <authorList>
            <person name="Tisza M.J."/>
            <person name="Buck C.B."/>
        </authorList>
    </citation>
    <scope>NUCLEOTIDE SEQUENCE</scope>
    <source>
        <strain evidence="1">Ct2vX3</strain>
    </source>
</reference>
<protein>
    <submittedName>
        <fullName evidence="1">Uncharacterized protein</fullName>
    </submittedName>
</protein>
<proteinExistence type="predicted"/>
<sequence>MKPTIADIEWATNIMNELFARGFYTTLRYEERTYSCGGNHYYHLGFDDWEYAEGDYFRSNYGLHFYRGETKGCIVDFDRPEWVIKVPFDRSTNPRCRKNEDGTDINYCALEAEKYARACNEGIEECFAATYEVGEINGVKFYLQEFANVDEDSTTDSFYEYASEQVEKYFDRDEEDEDNEEQFRSEIWDFINDMDDGDRVMAVFNNHKNIRKICNFIYDEGINDLHSANWGFTNDGREVIIDYSGYKG</sequence>
<evidence type="ECO:0000313" key="1">
    <source>
        <dbReference type="EMBL" id="DAE11648.1"/>
    </source>
</evidence>
<name>A0A8S5PY17_9CAUD</name>
<dbReference type="EMBL" id="BK015535">
    <property type="protein sequence ID" value="DAE11648.1"/>
    <property type="molecule type" value="Genomic_DNA"/>
</dbReference>
<organism evidence="1">
    <name type="scientific">Siphoviridae sp. ct2vX3</name>
    <dbReference type="NCBI Taxonomy" id="2825318"/>
    <lineage>
        <taxon>Viruses</taxon>
        <taxon>Duplodnaviria</taxon>
        <taxon>Heunggongvirae</taxon>
        <taxon>Uroviricota</taxon>
        <taxon>Caudoviricetes</taxon>
    </lineage>
</organism>
<accession>A0A8S5PY17</accession>